<accession>A0ABS5BRZ9</accession>
<name>A0ABS5BRZ9_9BACT</name>
<comment type="caution">
    <text evidence="1">The sequence shown here is derived from an EMBL/GenBank/DDBJ whole genome shotgun (WGS) entry which is preliminary data.</text>
</comment>
<reference evidence="1 2" key="1">
    <citation type="submission" date="2021-04" db="EMBL/GenBank/DDBJ databases">
        <authorList>
            <person name="Ivanova A."/>
        </authorList>
    </citation>
    <scope>NUCLEOTIDE SEQUENCE [LARGE SCALE GENOMIC DNA]</scope>
    <source>
        <strain evidence="1 2">G18</strain>
    </source>
</reference>
<sequence>MELIDIEVWVMVNGDGEFEVSKDAEELQAPAGQASRLVKITVKVPLPQPVELEAEIGAEPETGELKLA</sequence>
<proteinExistence type="predicted"/>
<dbReference type="EMBL" id="JAGKQQ010000001">
    <property type="protein sequence ID" value="MBP3956479.1"/>
    <property type="molecule type" value="Genomic_DNA"/>
</dbReference>
<gene>
    <name evidence="1" type="ORF">J8F10_14455</name>
</gene>
<evidence type="ECO:0000313" key="2">
    <source>
        <dbReference type="Proteomes" id="UP000676565"/>
    </source>
</evidence>
<keyword evidence="2" id="KW-1185">Reference proteome</keyword>
<organism evidence="1 2">
    <name type="scientific">Gemmata palustris</name>
    <dbReference type="NCBI Taxonomy" id="2822762"/>
    <lineage>
        <taxon>Bacteria</taxon>
        <taxon>Pseudomonadati</taxon>
        <taxon>Planctomycetota</taxon>
        <taxon>Planctomycetia</taxon>
        <taxon>Gemmatales</taxon>
        <taxon>Gemmataceae</taxon>
        <taxon>Gemmata</taxon>
    </lineage>
</organism>
<protein>
    <submittedName>
        <fullName evidence="1">Uncharacterized protein</fullName>
    </submittedName>
</protein>
<evidence type="ECO:0000313" key="1">
    <source>
        <dbReference type="EMBL" id="MBP3956479.1"/>
    </source>
</evidence>
<dbReference type="RefSeq" id="WP_210654641.1">
    <property type="nucleotide sequence ID" value="NZ_JAGKQQ010000001.1"/>
</dbReference>
<dbReference type="Proteomes" id="UP000676565">
    <property type="component" value="Unassembled WGS sequence"/>
</dbReference>